<proteinExistence type="predicted"/>
<feature type="domain" description="SsuA/THI5-like" evidence="1">
    <location>
        <begin position="7"/>
        <end position="181"/>
    </location>
</feature>
<dbReference type="Proteomes" id="UP000741360">
    <property type="component" value="Unassembled WGS sequence"/>
</dbReference>
<dbReference type="Gene3D" id="3.40.190.10">
    <property type="entry name" value="Periplasmic binding protein-like II"/>
    <property type="match status" value="1"/>
</dbReference>
<name>A0A932GSH0_UNCTE</name>
<dbReference type="AlphaFoldDB" id="A0A932GSH0"/>
<sequence length="262" mass="28499">TIRNLLGGDLAYGEAAVSAVVTAIQKGADLRIISGNVHTVAEFVWVAMPNSPINTLKDFKGRRIAYTNPRSTSQALVALLLEKAGLKEGDVMPVKAGGFGPGLALLEHGEVDSAPAAEPLWSQRRGKYKAVIWVTDVLPPLSNVVGVTTAKAAAAKPDFIRAVITARRKAVEFMYANPKEAARIIAKVWNIEPDVAESVITNLLNSEKKSRVPYWGPGDLRLDTMDNMLRAQKLVGAFQGEADWSKIVDERFLPDDLKTKKR</sequence>
<feature type="non-terminal residue" evidence="2">
    <location>
        <position position="1"/>
    </location>
</feature>
<gene>
    <name evidence="2" type="ORF">HYY65_14780</name>
</gene>
<dbReference type="PANTHER" id="PTHR30024">
    <property type="entry name" value="ALIPHATIC SULFONATES-BINDING PROTEIN-RELATED"/>
    <property type="match status" value="1"/>
</dbReference>
<reference evidence="2" key="1">
    <citation type="submission" date="2020-07" db="EMBL/GenBank/DDBJ databases">
        <title>Huge and variable diversity of episymbiotic CPR bacteria and DPANN archaea in groundwater ecosystems.</title>
        <authorList>
            <person name="He C.Y."/>
            <person name="Keren R."/>
            <person name="Whittaker M."/>
            <person name="Farag I.F."/>
            <person name="Doudna J."/>
            <person name="Cate J.H.D."/>
            <person name="Banfield J.F."/>
        </authorList>
    </citation>
    <scope>NUCLEOTIDE SEQUENCE</scope>
    <source>
        <strain evidence="2">NC_groundwater_717_Ag_S-0.2um_59_8</strain>
    </source>
</reference>
<dbReference type="Pfam" id="PF09084">
    <property type="entry name" value="NMT1"/>
    <property type="match status" value="1"/>
</dbReference>
<evidence type="ECO:0000313" key="2">
    <source>
        <dbReference type="EMBL" id="MBI3016289.1"/>
    </source>
</evidence>
<protein>
    <submittedName>
        <fullName evidence="2">ABC transporter substrate-binding protein</fullName>
    </submittedName>
</protein>
<dbReference type="InterPro" id="IPR015168">
    <property type="entry name" value="SsuA/THI5"/>
</dbReference>
<comment type="caution">
    <text evidence="2">The sequence shown here is derived from an EMBL/GenBank/DDBJ whole genome shotgun (WGS) entry which is preliminary data.</text>
</comment>
<accession>A0A932GSH0</accession>
<evidence type="ECO:0000313" key="3">
    <source>
        <dbReference type="Proteomes" id="UP000741360"/>
    </source>
</evidence>
<organism evidence="2 3">
    <name type="scientific">Tectimicrobiota bacterium</name>
    <dbReference type="NCBI Taxonomy" id="2528274"/>
    <lineage>
        <taxon>Bacteria</taxon>
        <taxon>Pseudomonadati</taxon>
        <taxon>Nitrospinota/Tectimicrobiota group</taxon>
        <taxon>Candidatus Tectimicrobiota</taxon>
    </lineage>
</organism>
<dbReference type="EMBL" id="JACPSX010000286">
    <property type="protein sequence ID" value="MBI3016289.1"/>
    <property type="molecule type" value="Genomic_DNA"/>
</dbReference>
<evidence type="ECO:0000259" key="1">
    <source>
        <dbReference type="Pfam" id="PF09084"/>
    </source>
</evidence>
<dbReference type="SUPFAM" id="SSF53850">
    <property type="entry name" value="Periplasmic binding protein-like II"/>
    <property type="match status" value="1"/>
</dbReference>